<dbReference type="GO" id="GO:0003735">
    <property type="term" value="F:structural constituent of ribosome"/>
    <property type="evidence" value="ECO:0007669"/>
    <property type="project" value="InterPro"/>
</dbReference>
<evidence type="ECO:0000256" key="4">
    <source>
        <dbReference type="ARBA" id="ARBA00023274"/>
    </source>
</evidence>
<dbReference type="InterPro" id="IPR036919">
    <property type="entry name" value="Ribo_uL30_ferredoxin-like_sf"/>
</dbReference>
<dbReference type="FunFam" id="3.30.1390.20:FF:000001">
    <property type="entry name" value="50S ribosomal protein L30"/>
    <property type="match status" value="1"/>
</dbReference>
<evidence type="ECO:0000313" key="8">
    <source>
        <dbReference type="Proteomes" id="UP000249239"/>
    </source>
</evidence>
<dbReference type="AlphaFoldDB" id="A0A2W7Q379"/>
<feature type="domain" description="Large ribosomal subunit protein uL30-like ferredoxin-like fold" evidence="6">
    <location>
        <begin position="4"/>
        <end position="54"/>
    </location>
</feature>
<reference evidence="7 8" key="1">
    <citation type="submission" date="2018-06" db="EMBL/GenBank/DDBJ databases">
        <title>Genomic Encyclopedia of Archaeal and Bacterial Type Strains, Phase II (KMG-II): from individual species to whole genera.</title>
        <authorList>
            <person name="Goeker M."/>
        </authorList>
    </citation>
    <scope>NUCLEOTIDE SEQUENCE [LARGE SCALE GENOMIC DNA]</scope>
    <source>
        <strain evidence="7 8">DSM 6779</strain>
    </source>
</reference>
<dbReference type="NCBIfam" id="TIGR01308">
    <property type="entry name" value="rpmD_bact"/>
    <property type="match status" value="1"/>
</dbReference>
<dbReference type="PIRSF" id="PIRSF002211">
    <property type="entry name" value="Ribosomal_L30_bac-type"/>
    <property type="match status" value="1"/>
</dbReference>
<dbReference type="InterPro" id="IPR016082">
    <property type="entry name" value="Ribosomal_uL30_ferredoxin-like"/>
</dbReference>
<evidence type="ECO:0000256" key="3">
    <source>
        <dbReference type="ARBA" id="ARBA00022980"/>
    </source>
</evidence>
<comment type="subunit">
    <text evidence="2 5">Part of the 50S ribosomal subunit.</text>
</comment>
<dbReference type="GO" id="GO:0022625">
    <property type="term" value="C:cytosolic large ribosomal subunit"/>
    <property type="evidence" value="ECO:0007669"/>
    <property type="project" value="TreeGrafter"/>
</dbReference>
<dbReference type="PANTHER" id="PTHR15892">
    <property type="entry name" value="MITOCHONDRIAL RIBOSOMAL PROTEIN L30"/>
    <property type="match status" value="1"/>
</dbReference>
<dbReference type="OrthoDB" id="9812790at2"/>
<dbReference type="CDD" id="cd01658">
    <property type="entry name" value="Ribosomal_L30"/>
    <property type="match status" value="1"/>
</dbReference>
<dbReference type="HAMAP" id="MF_01371_B">
    <property type="entry name" value="Ribosomal_uL30_B"/>
    <property type="match status" value="1"/>
</dbReference>
<comment type="similarity">
    <text evidence="1 5">Belongs to the universal ribosomal protein uL30 family.</text>
</comment>
<evidence type="ECO:0000256" key="2">
    <source>
        <dbReference type="ARBA" id="ARBA00011838"/>
    </source>
</evidence>
<keyword evidence="3 5" id="KW-0689">Ribosomal protein</keyword>
<dbReference type="PANTHER" id="PTHR15892:SF2">
    <property type="entry name" value="LARGE RIBOSOMAL SUBUNIT PROTEIN UL30M"/>
    <property type="match status" value="1"/>
</dbReference>
<dbReference type="InterPro" id="IPR005996">
    <property type="entry name" value="Ribosomal_uL30_bac-type"/>
</dbReference>
<dbReference type="RefSeq" id="WP_111445868.1">
    <property type="nucleotide sequence ID" value="NZ_QKZK01000014.1"/>
</dbReference>
<gene>
    <name evidence="5" type="primary">rpmD</name>
    <name evidence="7" type="ORF">LX69_02014</name>
</gene>
<dbReference type="Pfam" id="PF00327">
    <property type="entry name" value="Ribosomal_L30"/>
    <property type="match status" value="1"/>
</dbReference>
<name>A0A2W7Q379_9BACT</name>
<dbReference type="Proteomes" id="UP000249239">
    <property type="component" value="Unassembled WGS sequence"/>
</dbReference>
<keyword evidence="4 5" id="KW-0687">Ribonucleoprotein</keyword>
<organism evidence="7 8">
    <name type="scientific">Breznakibacter xylanolyticus</name>
    <dbReference type="NCBI Taxonomy" id="990"/>
    <lineage>
        <taxon>Bacteria</taxon>
        <taxon>Pseudomonadati</taxon>
        <taxon>Bacteroidota</taxon>
        <taxon>Bacteroidia</taxon>
        <taxon>Marinilabiliales</taxon>
        <taxon>Marinilabiliaceae</taxon>
        <taxon>Breznakibacter</taxon>
    </lineage>
</organism>
<dbReference type="EMBL" id="QKZK01000014">
    <property type="protein sequence ID" value="PZX16139.1"/>
    <property type="molecule type" value="Genomic_DNA"/>
</dbReference>
<evidence type="ECO:0000313" key="7">
    <source>
        <dbReference type="EMBL" id="PZX16139.1"/>
    </source>
</evidence>
<evidence type="ECO:0000259" key="6">
    <source>
        <dbReference type="Pfam" id="PF00327"/>
    </source>
</evidence>
<sequence length="58" mass="6218">MATIKVTQIKSKIGATKRQKATLEALGLKKVNATVEHEATACIMGMVDKVNHLVAVVK</sequence>
<evidence type="ECO:0000256" key="5">
    <source>
        <dbReference type="HAMAP-Rule" id="MF_01371"/>
    </source>
</evidence>
<evidence type="ECO:0000256" key="1">
    <source>
        <dbReference type="ARBA" id="ARBA00007594"/>
    </source>
</evidence>
<protein>
    <recommendedName>
        <fullName evidence="5">Large ribosomal subunit protein uL30</fullName>
    </recommendedName>
</protein>
<dbReference type="Gene3D" id="3.30.1390.20">
    <property type="entry name" value="Ribosomal protein L30, ferredoxin-like fold domain"/>
    <property type="match status" value="1"/>
</dbReference>
<keyword evidence="8" id="KW-1185">Reference proteome</keyword>
<accession>A0A2W7Q379</accession>
<dbReference type="SUPFAM" id="SSF55129">
    <property type="entry name" value="Ribosomal protein L30p/L7e"/>
    <property type="match status" value="1"/>
</dbReference>
<dbReference type="GO" id="GO:0006412">
    <property type="term" value="P:translation"/>
    <property type="evidence" value="ECO:0007669"/>
    <property type="project" value="UniProtKB-UniRule"/>
</dbReference>
<comment type="caution">
    <text evidence="7">The sequence shown here is derived from an EMBL/GenBank/DDBJ whole genome shotgun (WGS) entry which is preliminary data.</text>
</comment>
<proteinExistence type="inferred from homology"/>